<dbReference type="Pfam" id="PF01852">
    <property type="entry name" value="START"/>
    <property type="match status" value="1"/>
</dbReference>
<protein>
    <recommendedName>
        <fullName evidence="2">START domain-containing protein</fullName>
    </recommendedName>
</protein>
<evidence type="ECO:0000313" key="3">
    <source>
        <dbReference type="EMBL" id="GMI24958.1"/>
    </source>
</evidence>
<dbReference type="InterPro" id="IPR051213">
    <property type="entry name" value="START_lipid_transfer"/>
</dbReference>
<dbReference type="SUPFAM" id="SSF55961">
    <property type="entry name" value="Bet v1-like"/>
    <property type="match status" value="2"/>
</dbReference>
<name>A0ABQ6MF88_9STRA</name>
<feature type="domain" description="START" evidence="2">
    <location>
        <begin position="340"/>
        <end position="465"/>
    </location>
</feature>
<dbReference type="EMBL" id="BRYB01004057">
    <property type="protein sequence ID" value="GMI24958.1"/>
    <property type="molecule type" value="Genomic_DNA"/>
</dbReference>
<dbReference type="Gene3D" id="3.30.530.20">
    <property type="match status" value="2"/>
</dbReference>
<reference evidence="3 4" key="1">
    <citation type="journal article" date="2023" name="Commun. Biol.">
        <title>Genome analysis of Parmales, the sister group of diatoms, reveals the evolutionary specialization of diatoms from phago-mixotrophs to photoautotrophs.</title>
        <authorList>
            <person name="Ban H."/>
            <person name="Sato S."/>
            <person name="Yoshikawa S."/>
            <person name="Yamada K."/>
            <person name="Nakamura Y."/>
            <person name="Ichinomiya M."/>
            <person name="Sato N."/>
            <person name="Blanc-Mathieu R."/>
            <person name="Endo H."/>
            <person name="Kuwata A."/>
            <person name="Ogata H."/>
        </authorList>
    </citation>
    <scope>NUCLEOTIDE SEQUENCE [LARGE SCALE GENOMIC DNA]</scope>
</reference>
<evidence type="ECO:0000259" key="2">
    <source>
        <dbReference type="Pfam" id="PF01852"/>
    </source>
</evidence>
<dbReference type="PANTHER" id="PTHR19308">
    <property type="entry name" value="PHOSPHATIDYLCHOLINE TRANSFER PROTEIN"/>
    <property type="match status" value="1"/>
</dbReference>
<keyword evidence="4" id="KW-1185">Reference proteome</keyword>
<proteinExistence type="predicted"/>
<accession>A0ABQ6MF88</accession>
<comment type="caution">
    <text evidence="3">The sequence shown here is derived from an EMBL/GenBank/DDBJ whole genome shotgun (WGS) entry which is preliminary data.</text>
</comment>
<dbReference type="InterPro" id="IPR023393">
    <property type="entry name" value="START-like_dom_sf"/>
</dbReference>
<organism evidence="3 4">
    <name type="scientific">Tetraparma gracilis</name>
    <dbReference type="NCBI Taxonomy" id="2962635"/>
    <lineage>
        <taxon>Eukaryota</taxon>
        <taxon>Sar</taxon>
        <taxon>Stramenopiles</taxon>
        <taxon>Ochrophyta</taxon>
        <taxon>Bolidophyceae</taxon>
        <taxon>Parmales</taxon>
        <taxon>Triparmaceae</taxon>
        <taxon>Tetraparma</taxon>
    </lineage>
</organism>
<evidence type="ECO:0000313" key="4">
    <source>
        <dbReference type="Proteomes" id="UP001165060"/>
    </source>
</evidence>
<evidence type="ECO:0000256" key="1">
    <source>
        <dbReference type="SAM" id="MobiDB-lite"/>
    </source>
</evidence>
<dbReference type="PANTHER" id="PTHR19308:SF51">
    <property type="entry name" value="START DOMAIN-CONTAINING PROTEIN"/>
    <property type="match status" value="1"/>
</dbReference>
<dbReference type="InterPro" id="IPR002913">
    <property type="entry name" value="START_lipid-bd_dom"/>
</dbReference>
<sequence>MEGVNPDPAIRHDDQNSTDLTADAHAYADELDHRDRKEWALENSTKPQDYSASEKQQMDSTIALVNQLHEDSGTTLKLVDWRVTGEMFKVKGSRIAWVQGKAVVDADLWHCAAYQVLRMSRAYAKEQDWAGGGDKELNVIEQNSHSFIYQMLIDHKIPGYALREYVWLCVWRQESDEVIVVTFVPHTCDEFPVRSQFVRGSITLVVRLEKLPPLECGIPQTRVTYTQQMDVQGGRVAAKLVNKFAAAQLSPLCVMHATLDQSEKIDGEKRLEFEEMVRAHNQPYTEEELEVIKEGQDQHEMFKGEKGKVVKLPSSLATAKVARKEGDNHAFGWATTTVRASTVQVLAFVWDVMSRDTAREDNLERAIDERPSNHNFVGYAKKRSLRPLDNRDFVSRFIWKAEGTDFVLIQSPTSIVARPLLKDVVRAEYLSAMKIIKINDGETRLEYVCRPDAGGSVPTFIFNRYMTRFVSYPTEIQEYFQNLRPLSRWDAKDGRAVGEALLIKVDAESKKVRPTHMAREEARMRALFAQYRGLKEAGERYEWLEKMLARVVMDRIR</sequence>
<feature type="region of interest" description="Disordered" evidence="1">
    <location>
        <begin position="1"/>
        <end position="22"/>
    </location>
</feature>
<gene>
    <name evidence="3" type="ORF">TeGR_g7976</name>
</gene>
<dbReference type="Proteomes" id="UP001165060">
    <property type="component" value="Unassembled WGS sequence"/>
</dbReference>